<name>A0A317ZRF9_9MICO</name>
<evidence type="ECO:0000313" key="3">
    <source>
        <dbReference type="Proteomes" id="UP000246722"/>
    </source>
</evidence>
<keyword evidence="1" id="KW-0472">Membrane</keyword>
<reference evidence="2 3" key="1">
    <citation type="submission" date="2018-05" db="EMBL/GenBank/DDBJ databases">
        <title>Genetic diversity of glacier-inhabiting Cryobacterium bacteria in China and description of Cryobacterium mengkeensis sp. nov. and Arthrobacter glacialis sp. nov.</title>
        <authorList>
            <person name="Liu Q."/>
            <person name="Xin Y.-H."/>
        </authorList>
    </citation>
    <scope>NUCLEOTIDE SEQUENCE [LARGE SCALE GENOMIC DNA]</scope>
    <source>
        <strain evidence="2 3">SK-1</strain>
    </source>
</reference>
<evidence type="ECO:0000256" key="1">
    <source>
        <dbReference type="SAM" id="Phobius"/>
    </source>
</evidence>
<keyword evidence="3" id="KW-1185">Reference proteome</keyword>
<gene>
    <name evidence="2" type="ORF">CTB96_11415</name>
</gene>
<dbReference type="RefSeq" id="WP_110127029.1">
    <property type="nucleotide sequence ID" value="NZ_QHLY01000012.1"/>
</dbReference>
<organism evidence="2 3">
    <name type="scientific">Cryobacterium arcticum</name>
    <dbReference type="NCBI Taxonomy" id="670052"/>
    <lineage>
        <taxon>Bacteria</taxon>
        <taxon>Bacillati</taxon>
        <taxon>Actinomycetota</taxon>
        <taxon>Actinomycetes</taxon>
        <taxon>Micrococcales</taxon>
        <taxon>Microbacteriaceae</taxon>
        <taxon>Cryobacterium</taxon>
    </lineage>
</organism>
<dbReference type="EMBL" id="QHLY01000012">
    <property type="protein sequence ID" value="PXA67345.1"/>
    <property type="molecule type" value="Genomic_DNA"/>
</dbReference>
<keyword evidence="1" id="KW-0812">Transmembrane</keyword>
<feature type="transmembrane region" description="Helical" evidence="1">
    <location>
        <begin position="135"/>
        <end position="160"/>
    </location>
</feature>
<feature type="transmembrane region" description="Helical" evidence="1">
    <location>
        <begin position="50"/>
        <end position="73"/>
    </location>
</feature>
<accession>A0A317ZRF9</accession>
<feature type="transmembrane region" description="Helical" evidence="1">
    <location>
        <begin position="94"/>
        <end position="115"/>
    </location>
</feature>
<proteinExistence type="predicted"/>
<dbReference type="AlphaFoldDB" id="A0A317ZRF9"/>
<comment type="caution">
    <text evidence="2">The sequence shown here is derived from an EMBL/GenBank/DDBJ whole genome shotgun (WGS) entry which is preliminary data.</text>
</comment>
<sequence length="178" mass="19211">MPAQLTARTMLWIGVILTAVSVLCQAALDFVFRSAGMDVMTAMLDSWWYSLYPFVPTVLLPLGTLLIAAFFVANAVERNVTLVTTPLRRRAIPAAGLFWSGVVLIVLGILVQSSYQDWLTDLTAQGRTSIALDGLNLVVVPLRMVLIPLGIALLPASVLVKKVQSVRSPQLPAVPVAD</sequence>
<keyword evidence="1" id="KW-1133">Transmembrane helix</keyword>
<protein>
    <submittedName>
        <fullName evidence="2">Uncharacterized protein</fullName>
    </submittedName>
</protein>
<dbReference type="Proteomes" id="UP000246722">
    <property type="component" value="Unassembled WGS sequence"/>
</dbReference>
<evidence type="ECO:0000313" key="2">
    <source>
        <dbReference type="EMBL" id="PXA67345.1"/>
    </source>
</evidence>